<dbReference type="AlphaFoldDB" id="A0A069PZC1"/>
<feature type="transmembrane region" description="Helical" evidence="5">
    <location>
        <begin position="109"/>
        <end position="130"/>
    </location>
</feature>
<dbReference type="Pfam" id="PF08534">
    <property type="entry name" value="Redoxin"/>
    <property type="match status" value="1"/>
</dbReference>
<dbReference type="GO" id="GO:0017004">
    <property type="term" value="P:cytochrome complex assembly"/>
    <property type="evidence" value="ECO:0007669"/>
    <property type="project" value="UniProtKB-KW"/>
</dbReference>
<reference evidence="7" key="1">
    <citation type="submission" date="2015-08" db="EMBL/GenBank/DDBJ databases">
        <title>Pseudomonas aeruginosa strain CCBH4851 chromosome region.</title>
        <authorList>
            <person name="Silveira M.C."/>
            <person name="Carvalho-Assef A.P.D."/>
            <person name="Albano R.M."/>
        </authorList>
    </citation>
    <scope>NUCLEOTIDE SEQUENCE</scope>
    <source>
        <strain evidence="7">CCBH4851</strain>
    </source>
</reference>
<dbReference type="InterPro" id="IPR013766">
    <property type="entry name" value="Thioredoxin_domain"/>
</dbReference>
<keyword evidence="3" id="KW-1015">Disulfide bond</keyword>
<reference evidence="8 15" key="6">
    <citation type="submission" date="2019-11" db="EMBL/GenBank/DDBJ databases">
        <title>Genomes of ocular Pseudomonas aeruginosa isolates.</title>
        <authorList>
            <person name="Khan M."/>
            <person name="Rice S.A."/>
            <person name="Willcox M.D.P."/>
            <person name="Stapleton F."/>
        </authorList>
    </citation>
    <scope>NUCLEOTIDE SEQUENCE [LARGE SCALE GENOMIC DNA]</scope>
    <source>
        <strain evidence="8 15">PA221</strain>
    </source>
</reference>
<dbReference type="EMBL" id="WOAD01000017">
    <property type="protein sequence ID" value="MUI37293.1"/>
    <property type="molecule type" value="Genomic_DNA"/>
</dbReference>
<dbReference type="PROSITE" id="PS00194">
    <property type="entry name" value="THIOREDOXIN_1"/>
    <property type="match status" value="1"/>
</dbReference>
<dbReference type="Proteomes" id="UP001297540">
    <property type="component" value="Chromosome"/>
</dbReference>
<dbReference type="OMA" id="LAYWPMY"/>
<dbReference type="EMBL" id="KT454971">
    <property type="protein sequence ID" value="ALI58720.1"/>
    <property type="molecule type" value="Genomic_DNA"/>
</dbReference>
<reference evidence="11 14" key="5">
    <citation type="submission" date="2019-01" db="EMBL/GenBank/DDBJ databases">
        <title>The Pseudomonas aeruginosa pan-genome provides new insights on its population structure, horizontal gene transfer and pathogenicity.</title>
        <authorList>
            <person name="Freschi L."/>
            <person name="Vincent A.T."/>
            <person name="Jeukens J."/>
            <person name="Emond-Rheault J.-G."/>
            <person name="Kukavica-Ibrulj I."/>
            <person name="Dupont M.-J."/>
            <person name="Charette S.J."/>
            <person name="Boyle B."/>
            <person name="Levesque R.C."/>
        </authorList>
    </citation>
    <scope>NUCLEOTIDE SEQUENCE [LARGE SCALE GENOMIC DNA]</scope>
    <source>
        <strain evidence="11 14">PA-W36</strain>
    </source>
</reference>
<dbReference type="InterPro" id="IPR036249">
    <property type="entry name" value="Thioredoxin-like_sf"/>
</dbReference>
<dbReference type="KEGG" id="paeb:NCGM1900_4053"/>
<keyword evidence="5" id="KW-0812">Transmembrane</keyword>
<gene>
    <name evidence="7" type="primary">resA</name>
    <name evidence="10" type="ORF">CAZ10_13415</name>
    <name evidence="7" type="ORF">CCBH4851_00014</name>
    <name evidence="8" type="ORF">GNQ48_19995</name>
    <name evidence="9" type="ORF">GUL26_10300</name>
    <name evidence="11" type="ORF">IPC1295_26920</name>
    <name evidence="12" type="ORF">L4V69_17610</name>
</gene>
<dbReference type="EMBL" id="CP136986">
    <property type="protein sequence ID" value="WOS80900.1"/>
    <property type="molecule type" value="Genomic_DNA"/>
</dbReference>
<evidence type="ECO:0000313" key="8">
    <source>
        <dbReference type="EMBL" id="MUI37293.1"/>
    </source>
</evidence>
<accession>A0A069PZC1</accession>
<dbReference type="PATRIC" id="fig|287.1477.peg.2435"/>
<feature type="transmembrane region" description="Helical" evidence="5">
    <location>
        <begin position="43"/>
        <end position="63"/>
    </location>
</feature>
<dbReference type="EMBL" id="NFFZ01000006">
    <property type="protein sequence ID" value="OTI61698.1"/>
    <property type="molecule type" value="Genomic_DNA"/>
</dbReference>
<dbReference type="CDD" id="cd02966">
    <property type="entry name" value="TlpA_like_family"/>
    <property type="match status" value="1"/>
</dbReference>
<keyword evidence="5" id="KW-1133">Transmembrane helix</keyword>
<evidence type="ECO:0000313" key="9">
    <source>
        <dbReference type="EMBL" id="MZZ12637.1"/>
    </source>
</evidence>
<keyword evidence="2" id="KW-0201">Cytochrome c-type biogenesis</keyword>
<dbReference type="EMBL" id="NSNE01000020">
    <property type="protein sequence ID" value="RPM07710.1"/>
    <property type="molecule type" value="Genomic_DNA"/>
</dbReference>
<dbReference type="GO" id="GO:0015036">
    <property type="term" value="F:disulfide oxidoreductase activity"/>
    <property type="evidence" value="ECO:0007669"/>
    <property type="project" value="UniProtKB-ARBA"/>
</dbReference>
<dbReference type="SUPFAM" id="SSF52833">
    <property type="entry name" value="Thioredoxin-like"/>
    <property type="match status" value="1"/>
</dbReference>
<organism evidence="10 13">
    <name type="scientific">Pseudomonas aeruginosa</name>
    <dbReference type="NCBI Taxonomy" id="287"/>
    <lineage>
        <taxon>Bacteria</taxon>
        <taxon>Pseudomonadati</taxon>
        <taxon>Pseudomonadota</taxon>
        <taxon>Gammaproteobacteria</taxon>
        <taxon>Pseudomonadales</taxon>
        <taxon>Pseudomonadaceae</taxon>
        <taxon>Pseudomonas</taxon>
    </lineage>
</organism>
<comment type="subcellular location">
    <subcellularLocation>
        <location evidence="1">Cell envelope</location>
    </subcellularLocation>
</comment>
<keyword evidence="5" id="KW-0472">Membrane</keyword>
<evidence type="ECO:0000256" key="4">
    <source>
        <dbReference type="ARBA" id="ARBA00023284"/>
    </source>
</evidence>
<dbReference type="GO" id="GO:0030313">
    <property type="term" value="C:cell envelope"/>
    <property type="evidence" value="ECO:0007669"/>
    <property type="project" value="UniProtKB-SubCell"/>
</dbReference>
<reference evidence="10" key="3">
    <citation type="submission" date="2017-05" db="EMBL/GenBank/DDBJ databases">
        <authorList>
            <person name="Song R."/>
            <person name="Chenine A.L."/>
            <person name="Ruprecht R.M."/>
        </authorList>
    </citation>
    <scope>NUCLEOTIDE SEQUENCE [LARGE SCALE GENOMIC DNA]</scope>
    <source>
        <strain evidence="10">S567_C10_BS</strain>
    </source>
</reference>
<evidence type="ECO:0000259" key="6">
    <source>
        <dbReference type="PROSITE" id="PS51352"/>
    </source>
</evidence>
<dbReference type="Gene3D" id="3.40.30.10">
    <property type="entry name" value="Glutaredoxin"/>
    <property type="match status" value="1"/>
</dbReference>
<dbReference type="InterPro" id="IPR013740">
    <property type="entry name" value="Redoxin"/>
</dbReference>
<sequence>MLSFSLGPLVVSLQHLLLFLALGAALLGGWLAARGGGRNAEPVLFNLLLLGLLVARLAFVVRYWPQYRGDFAQMLDIRDGGFLAWPGLLAAVLGALFWAWRRPALRRSLGVGASLGLAFWLLGSLGLGIYERGTRLPELSLRNAAGESVQLADFRGRPLVINLWASWCPPCRREMPVLQQAQAENPDVVFLFANQGESAETVRHFLQGENLRLDNLLFDNGGQLGQQVGSVALPTTVFYTAEGRLLGSHLGELSRGSLARYLEAFEPAAAAPATRSSE</sequence>
<dbReference type="RefSeq" id="WP_003089792.1">
    <property type="nucleotide sequence ID" value="NZ_AP014622.1"/>
</dbReference>
<feature type="transmembrane region" description="Helical" evidence="5">
    <location>
        <begin position="12"/>
        <end position="31"/>
    </location>
</feature>
<reference evidence="12" key="8">
    <citation type="submission" date="2023-06" db="EMBL/GenBank/DDBJ databases">
        <authorList>
            <consortium name="Clinical and Environmental Microbiology Branch: Whole genome sequencing antimicrobial resistance pathogens in the healthcare setting"/>
        </authorList>
    </citation>
    <scope>NUCLEOTIDE SEQUENCE</scope>
    <source>
        <strain evidence="12">2021CK-01020</strain>
    </source>
</reference>
<dbReference type="Proteomes" id="UP000644192">
    <property type="component" value="Unassembled WGS sequence"/>
</dbReference>
<name>A0A069PZC1_PSEAI</name>
<dbReference type="Proteomes" id="UP000284767">
    <property type="component" value="Unassembled WGS sequence"/>
</dbReference>
<reference evidence="13" key="2">
    <citation type="submission" date="2017-05" db="EMBL/GenBank/DDBJ databases">
        <authorList>
            <person name="Giani T."/>
            <person name="Arena F."/>
            <person name="Pollini S."/>
            <person name="Di Pilato V."/>
            <person name="D'Andrea M.M."/>
            <person name="Henrici De Angelis L."/>
            <person name="Bassetti M."/>
            <person name="Rossolini G.M."/>
        </authorList>
    </citation>
    <scope>NUCLEOTIDE SEQUENCE [LARGE SCALE GENOMIC DNA]</scope>
    <source>
        <strain evidence="13">S567_C10_BS</strain>
    </source>
</reference>
<evidence type="ECO:0000256" key="5">
    <source>
        <dbReference type="SAM" id="Phobius"/>
    </source>
</evidence>
<proteinExistence type="predicted"/>
<feature type="domain" description="Thioredoxin" evidence="6">
    <location>
        <begin position="130"/>
        <end position="267"/>
    </location>
</feature>
<evidence type="ECO:0000256" key="2">
    <source>
        <dbReference type="ARBA" id="ARBA00022748"/>
    </source>
</evidence>
<evidence type="ECO:0000313" key="12">
    <source>
        <dbReference type="EMBL" id="WOS80900.1"/>
    </source>
</evidence>
<evidence type="ECO:0000256" key="3">
    <source>
        <dbReference type="ARBA" id="ARBA00023157"/>
    </source>
</evidence>
<dbReference type="Proteomes" id="UP000194857">
    <property type="component" value="Unassembled WGS sequence"/>
</dbReference>
<feature type="transmembrane region" description="Helical" evidence="5">
    <location>
        <begin position="83"/>
        <end position="100"/>
    </location>
</feature>
<evidence type="ECO:0000313" key="14">
    <source>
        <dbReference type="Proteomes" id="UP000284767"/>
    </source>
</evidence>
<dbReference type="PANTHER" id="PTHR42852:SF6">
    <property type="entry name" value="THIOL:DISULFIDE INTERCHANGE PROTEIN DSBE"/>
    <property type="match status" value="1"/>
</dbReference>
<dbReference type="InterPro" id="IPR050553">
    <property type="entry name" value="Thioredoxin_ResA/DsbE_sf"/>
</dbReference>
<keyword evidence="4" id="KW-0676">Redox-active center</keyword>
<dbReference type="InterPro" id="IPR017937">
    <property type="entry name" value="Thioredoxin_CS"/>
</dbReference>
<evidence type="ECO:0000313" key="13">
    <source>
        <dbReference type="Proteomes" id="UP000194857"/>
    </source>
</evidence>
<evidence type="ECO:0000313" key="10">
    <source>
        <dbReference type="EMBL" id="OTI61698.1"/>
    </source>
</evidence>
<evidence type="ECO:0000256" key="1">
    <source>
        <dbReference type="ARBA" id="ARBA00004196"/>
    </source>
</evidence>
<dbReference type="SMR" id="A0A069PZC1"/>
<protein>
    <submittedName>
        <fullName evidence="8">Redoxin domain-containing protein</fullName>
    </submittedName>
    <submittedName>
        <fullName evidence="7">Thiol-disulfide oxidoreductase ResA</fullName>
    </submittedName>
    <submittedName>
        <fullName evidence="10">Thiol:disulfide interchange protein</fullName>
    </submittedName>
    <submittedName>
        <fullName evidence="12">TlpA disulfide reductase family protein</fullName>
    </submittedName>
</protein>
<evidence type="ECO:0000313" key="11">
    <source>
        <dbReference type="EMBL" id="RPM07710.1"/>
    </source>
</evidence>
<reference evidence="12" key="9">
    <citation type="submission" date="2023-10" db="EMBL/GenBank/DDBJ databases">
        <title>Pathogen: clinical or host-associated sample.</title>
        <authorList>
            <person name="Hergert J."/>
            <person name="Casey R."/>
            <person name="Wagner J."/>
            <person name="Young E.L."/>
            <person name="Oakeson K.F."/>
        </authorList>
    </citation>
    <scope>NUCLEOTIDE SEQUENCE</scope>
    <source>
        <strain evidence="12">2021CK-01020</strain>
    </source>
</reference>
<evidence type="ECO:0000313" key="7">
    <source>
        <dbReference type="EMBL" id="ALI58720.1"/>
    </source>
</evidence>
<dbReference type="PANTHER" id="PTHR42852">
    <property type="entry name" value="THIOL:DISULFIDE INTERCHANGE PROTEIN DSBE"/>
    <property type="match status" value="1"/>
</dbReference>
<dbReference type="EMBL" id="WXZT01000006">
    <property type="protein sequence ID" value="MZZ12637.1"/>
    <property type="molecule type" value="Genomic_DNA"/>
</dbReference>
<dbReference type="PROSITE" id="PS51352">
    <property type="entry name" value="THIOREDOXIN_2"/>
    <property type="match status" value="1"/>
</dbReference>
<accession>A0A1S1CA61</accession>
<dbReference type="Proteomes" id="UP000433532">
    <property type="component" value="Unassembled WGS sequence"/>
</dbReference>
<reference evidence="9" key="7">
    <citation type="submission" date="2020-01" db="EMBL/GenBank/DDBJ databases">
        <title>Bacteria Cultured from War Wounds Associated with the Conflict in Eastern Ukraine.</title>
        <authorList>
            <person name="Snesrud E."/>
            <person name="Galac M.R."/>
            <person name="Mc Gann P."/>
            <person name="Valentine K."/>
            <person name="Viacheslav K."/>
        </authorList>
    </citation>
    <scope>NUCLEOTIDE SEQUENCE</scope>
    <source>
        <strain evidence="9">VNMU148</strain>
    </source>
</reference>
<reference evidence="11 14" key="4">
    <citation type="submission" date="2017-08" db="EMBL/GenBank/DDBJ databases">
        <authorList>
            <person name="Feschi L."/>
            <person name="Jeukens J."/>
            <person name="Emond-Rheault J.-G."/>
            <person name="Kukavica-Ibrulj I."/>
            <person name="Boyle B."/>
            <person name="Levesque R.C."/>
        </authorList>
    </citation>
    <scope>NUCLEOTIDE SEQUENCE [LARGE SCALE GENOMIC DNA]</scope>
    <source>
        <strain evidence="11 14">PA-W36</strain>
    </source>
</reference>
<evidence type="ECO:0000313" key="15">
    <source>
        <dbReference type="Proteomes" id="UP000433532"/>
    </source>
</evidence>